<dbReference type="GO" id="GO:0033608">
    <property type="term" value="F:formyl-CoA transferase activity"/>
    <property type="evidence" value="ECO:0007669"/>
    <property type="project" value="UniProtKB-EC"/>
</dbReference>
<dbReference type="PANTHER" id="PTHR48207">
    <property type="entry name" value="SUCCINATE--HYDROXYMETHYLGLUTARATE COA-TRANSFERASE"/>
    <property type="match status" value="1"/>
</dbReference>
<protein>
    <submittedName>
        <fullName evidence="2">Formyl-coenzyme A transferase</fullName>
        <ecNumber evidence="2">2.8.3.16</ecNumber>
    </submittedName>
</protein>
<dbReference type="PANTHER" id="PTHR48207:SF3">
    <property type="entry name" value="SUCCINATE--HYDROXYMETHYLGLUTARATE COA-TRANSFERASE"/>
    <property type="match status" value="1"/>
</dbReference>
<dbReference type="Pfam" id="PF02515">
    <property type="entry name" value="CoA_transf_3"/>
    <property type="match status" value="1"/>
</dbReference>
<dbReference type="InterPro" id="IPR003673">
    <property type="entry name" value="CoA-Trfase_fam_III"/>
</dbReference>
<evidence type="ECO:0000256" key="1">
    <source>
        <dbReference type="ARBA" id="ARBA00022679"/>
    </source>
</evidence>
<organism evidence="2 3">
    <name type="scientific">Sporotomaculum syntrophicum</name>
    <dbReference type="NCBI Taxonomy" id="182264"/>
    <lineage>
        <taxon>Bacteria</taxon>
        <taxon>Bacillati</taxon>
        <taxon>Bacillota</taxon>
        <taxon>Clostridia</taxon>
        <taxon>Eubacteriales</taxon>
        <taxon>Desulfallaceae</taxon>
        <taxon>Sporotomaculum</taxon>
    </lineage>
</organism>
<dbReference type="EC" id="2.8.3.16" evidence="2"/>
<dbReference type="OrthoDB" id="9797653at2"/>
<keyword evidence="1 2" id="KW-0808">Transferase</keyword>
<dbReference type="Gene3D" id="3.30.1540.10">
    <property type="entry name" value="formyl-coa transferase, domain 3"/>
    <property type="match status" value="1"/>
</dbReference>
<dbReference type="InterPro" id="IPR023606">
    <property type="entry name" value="CoA-Trfase_III_dom_1_sf"/>
</dbReference>
<dbReference type="InterPro" id="IPR044855">
    <property type="entry name" value="CoA-Trfase_III_dom3_sf"/>
</dbReference>
<proteinExistence type="predicted"/>
<dbReference type="SUPFAM" id="SSF89796">
    <property type="entry name" value="CoA-transferase family III (CaiB/BaiF)"/>
    <property type="match status" value="1"/>
</dbReference>
<dbReference type="InterPro" id="IPR050483">
    <property type="entry name" value="CoA-transferase_III_domain"/>
</dbReference>
<evidence type="ECO:0000313" key="3">
    <source>
        <dbReference type="Proteomes" id="UP000798488"/>
    </source>
</evidence>
<dbReference type="EMBL" id="LSRS01000002">
    <property type="protein sequence ID" value="KAF1086257.1"/>
    <property type="molecule type" value="Genomic_DNA"/>
</dbReference>
<gene>
    <name evidence="2" type="primary">frc_1</name>
    <name evidence="2" type="ORF">SPSYN_01001</name>
</gene>
<dbReference type="Proteomes" id="UP000798488">
    <property type="component" value="Unassembled WGS sequence"/>
</dbReference>
<sequence>MEKALSGIRVLGATRMLAGPYAEILLADMGAEVLHIELPGFGDEHRHSYPQINGVGTCFLSNNRNKKSITLDLRTPEGQQIFRDLAKISDIVVENNRPGTMAKWNIGYEQLKEINPGIIMTSISGYGQTGPYRDRTGLDYVAQSIGGLMGMTGMPDGPPMRTGNAIADSLAGMFAAYGTLAALHYKQKTGLGQYVDCALVDSVAAILENLVPNYDLLGLKEKRVGNRIAWVAPYNTYTARDGYVVIGVTSNNLWDKLCRAMGREELIEHPNFATPSARVLNVDDVDEAVQAWVSHKTVEEVVLILAEAGVPSAKVHGVDTMVEDPQIKAREMFVETEYPGLGKFRVPGIVPKLSLTPGSVDSPPPTLGQHNDEIYRGLLGFSDEKMKALAEAGII</sequence>
<accession>A0A9D2WTC2</accession>
<keyword evidence="3" id="KW-1185">Reference proteome</keyword>
<evidence type="ECO:0000313" key="2">
    <source>
        <dbReference type="EMBL" id="KAF1086257.1"/>
    </source>
</evidence>
<reference evidence="2" key="1">
    <citation type="submission" date="2016-02" db="EMBL/GenBank/DDBJ databases">
        <title>Draft Genome Sequence of Sporotomaculum syntrophicum Strain FB, a Syntrophic Benzoate Degrader.</title>
        <authorList>
            <person name="Nobu M.K."/>
            <person name="Narihiro T."/>
            <person name="Qiu Y.-L."/>
            <person name="Ohashi A."/>
            <person name="Liu W.-T."/>
            <person name="Yuji S."/>
        </authorList>
    </citation>
    <scope>NUCLEOTIDE SEQUENCE</scope>
    <source>
        <strain evidence="2">FB</strain>
    </source>
</reference>
<dbReference type="Gene3D" id="3.40.50.10540">
    <property type="entry name" value="Crotonobetainyl-coa:carnitine coa-transferase, domain 1"/>
    <property type="match status" value="1"/>
</dbReference>
<comment type="caution">
    <text evidence="2">The sequence shown here is derived from an EMBL/GenBank/DDBJ whole genome shotgun (WGS) entry which is preliminary data.</text>
</comment>
<dbReference type="RefSeq" id="WP_161821367.1">
    <property type="nucleotide sequence ID" value="NZ_LSRS01000002.1"/>
</dbReference>
<dbReference type="AlphaFoldDB" id="A0A9D2WTC2"/>
<name>A0A9D2WTC2_9FIRM</name>